<dbReference type="Proteomes" id="UP000028073">
    <property type="component" value="Unassembled WGS sequence"/>
</dbReference>
<comment type="caution">
    <text evidence="7">The sequence shown here is derived from an EMBL/GenBank/DDBJ whole genome shotgun (WGS) entry which is preliminary data.</text>
</comment>
<evidence type="ECO:0000313" key="7">
    <source>
        <dbReference type="EMBL" id="KEQ16118.1"/>
    </source>
</evidence>
<dbReference type="AlphaFoldDB" id="A0A081NCE5"/>
<evidence type="ECO:0000256" key="2">
    <source>
        <dbReference type="ARBA" id="ARBA00009142"/>
    </source>
</evidence>
<keyword evidence="3 6" id="KW-0812">Transmembrane</keyword>
<keyword evidence="5 6" id="KW-0472">Membrane</keyword>
<comment type="subcellular location">
    <subcellularLocation>
        <location evidence="6">Cell membrane</location>
        <topology evidence="6">Multi-pass membrane protein</topology>
    </subcellularLocation>
    <subcellularLocation>
        <location evidence="1">Membrane</location>
        <topology evidence="1">Multi-pass membrane protein</topology>
    </subcellularLocation>
</comment>
<proteinExistence type="inferred from homology"/>
<organism evidence="7 8">
    <name type="scientific">Endozoicomonas numazuensis</name>
    <dbReference type="NCBI Taxonomy" id="1137799"/>
    <lineage>
        <taxon>Bacteria</taxon>
        <taxon>Pseudomonadati</taxon>
        <taxon>Pseudomonadota</taxon>
        <taxon>Gammaproteobacteria</taxon>
        <taxon>Oceanospirillales</taxon>
        <taxon>Endozoicomonadaceae</taxon>
        <taxon>Endozoicomonas</taxon>
    </lineage>
</organism>
<reference evidence="7 8" key="1">
    <citation type="submission" date="2014-06" db="EMBL/GenBank/DDBJ databases">
        <title>Whole Genome Sequences of Three Symbiotic Endozoicomonas Bacteria.</title>
        <authorList>
            <person name="Neave M.J."/>
            <person name="Apprill A."/>
            <person name="Voolstra C.R."/>
        </authorList>
    </citation>
    <scope>NUCLEOTIDE SEQUENCE [LARGE SCALE GENOMIC DNA]</scope>
    <source>
        <strain evidence="7 8">DSM 25634</strain>
    </source>
</reference>
<evidence type="ECO:0000256" key="1">
    <source>
        <dbReference type="ARBA" id="ARBA00004141"/>
    </source>
</evidence>
<dbReference type="GO" id="GO:0005886">
    <property type="term" value="C:plasma membrane"/>
    <property type="evidence" value="ECO:0007669"/>
    <property type="project" value="UniProtKB-SubCell"/>
</dbReference>
<dbReference type="Pfam" id="PF01925">
    <property type="entry name" value="TauE"/>
    <property type="match status" value="1"/>
</dbReference>
<evidence type="ECO:0000256" key="3">
    <source>
        <dbReference type="ARBA" id="ARBA00022692"/>
    </source>
</evidence>
<comment type="similarity">
    <text evidence="2 6">Belongs to the 4-toluene sulfonate uptake permease (TSUP) (TC 2.A.102) family.</text>
</comment>
<feature type="transmembrane region" description="Helical" evidence="6">
    <location>
        <begin position="72"/>
        <end position="94"/>
    </location>
</feature>
<protein>
    <recommendedName>
        <fullName evidence="6">Probable membrane transporter protein</fullName>
    </recommendedName>
</protein>
<dbReference type="InterPro" id="IPR002781">
    <property type="entry name" value="TM_pro_TauE-like"/>
</dbReference>
<dbReference type="EMBL" id="JOKH01000006">
    <property type="protein sequence ID" value="KEQ16118.1"/>
    <property type="molecule type" value="Genomic_DNA"/>
</dbReference>
<dbReference type="RefSeq" id="WP_034840640.1">
    <property type="nucleotide sequence ID" value="NZ_JOKH01000006.1"/>
</dbReference>
<evidence type="ECO:0000313" key="8">
    <source>
        <dbReference type="Proteomes" id="UP000028073"/>
    </source>
</evidence>
<feature type="transmembrane region" description="Helical" evidence="6">
    <location>
        <begin position="238"/>
        <end position="255"/>
    </location>
</feature>
<evidence type="ECO:0000256" key="5">
    <source>
        <dbReference type="ARBA" id="ARBA00023136"/>
    </source>
</evidence>
<dbReference type="eggNOG" id="COG0730">
    <property type="taxonomic scope" value="Bacteria"/>
</dbReference>
<feature type="transmembrane region" description="Helical" evidence="6">
    <location>
        <begin position="188"/>
        <end position="204"/>
    </location>
</feature>
<feature type="transmembrane region" description="Helical" evidence="6">
    <location>
        <begin position="31"/>
        <end position="52"/>
    </location>
</feature>
<dbReference type="OrthoDB" id="5189995at2"/>
<evidence type="ECO:0000256" key="4">
    <source>
        <dbReference type="ARBA" id="ARBA00022989"/>
    </source>
</evidence>
<dbReference type="InterPro" id="IPR051598">
    <property type="entry name" value="TSUP/Inactive_protease-like"/>
</dbReference>
<evidence type="ECO:0000256" key="6">
    <source>
        <dbReference type="RuleBase" id="RU363041"/>
    </source>
</evidence>
<feature type="transmembrane region" description="Helical" evidence="6">
    <location>
        <begin position="210"/>
        <end position="226"/>
    </location>
</feature>
<sequence>MDTLLYISAGAGVGFAVGLTGIGGGSLMTPLLLLFGFPAHIAIGTDLLYAALTKASGVWVHHRQKSVDWQLVKLLCLGSIPATLVTVFLLKYLFAGSEHYSPILTTCLGIMLTLTAVVLIFSNKLSKLQFHSQKILSGNRLKYFTALMGAVLGVLVTLSSVGAGALGTAILLLLYPALISVRIVGTELAHAVPLTLVAGIGHIWLGNVDFSLLASLMVGSLPAIYVGTKIGKYLPEQVMRMILATILLVLGVRYLL</sequence>
<feature type="transmembrane region" description="Helical" evidence="6">
    <location>
        <begin position="5"/>
        <end position="25"/>
    </location>
</feature>
<dbReference type="STRING" id="1137799.GZ78_22895"/>
<feature type="transmembrane region" description="Helical" evidence="6">
    <location>
        <begin position="100"/>
        <end position="121"/>
    </location>
</feature>
<dbReference type="PANTHER" id="PTHR43701:SF2">
    <property type="entry name" value="MEMBRANE TRANSPORTER PROTEIN YJNA-RELATED"/>
    <property type="match status" value="1"/>
</dbReference>
<dbReference type="PANTHER" id="PTHR43701">
    <property type="entry name" value="MEMBRANE TRANSPORTER PROTEIN MJ0441-RELATED"/>
    <property type="match status" value="1"/>
</dbReference>
<keyword evidence="4 6" id="KW-1133">Transmembrane helix</keyword>
<gene>
    <name evidence="7" type="ORF">GZ78_22895</name>
</gene>
<accession>A0A081NCE5</accession>
<keyword evidence="8" id="KW-1185">Reference proteome</keyword>
<keyword evidence="6" id="KW-1003">Cell membrane</keyword>
<feature type="transmembrane region" description="Helical" evidence="6">
    <location>
        <begin position="141"/>
        <end position="158"/>
    </location>
</feature>
<name>A0A081NCE5_9GAMM</name>